<dbReference type="Gene3D" id="1.25.40.10">
    <property type="entry name" value="Tetratricopeptide repeat domain"/>
    <property type="match status" value="1"/>
</dbReference>
<evidence type="ECO:0000256" key="1">
    <source>
        <dbReference type="ARBA" id="ARBA00022748"/>
    </source>
</evidence>
<dbReference type="Proteomes" id="UP001312908">
    <property type="component" value="Unassembled WGS sequence"/>
</dbReference>
<keyword evidence="4" id="KW-1185">Reference proteome</keyword>
<keyword evidence="2" id="KW-1133">Transmembrane helix</keyword>
<gene>
    <name evidence="3" type="ORF">DOFOFD_06275</name>
</gene>
<evidence type="ECO:0000313" key="4">
    <source>
        <dbReference type="Proteomes" id="UP001312908"/>
    </source>
</evidence>
<keyword evidence="2" id="KW-0472">Membrane</keyword>
<dbReference type="RefSeq" id="WP_394819515.1">
    <property type="nucleotide sequence ID" value="NZ_JAWJZY010000002.1"/>
</dbReference>
<dbReference type="EMBL" id="JAWJZY010000002">
    <property type="protein sequence ID" value="MEE8658613.1"/>
    <property type="molecule type" value="Genomic_DNA"/>
</dbReference>
<dbReference type="InterPro" id="IPR017560">
    <property type="entry name" value="Cyt_c_biogenesis_CcmI"/>
</dbReference>
<keyword evidence="1" id="KW-0201">Cytochrome c-type biogenesis</keyword>
<evidence type="ECO:0000313" key="3">
    <source>
        <dbReference type="EMBL" id="MEE8658613.1"/>
    </source>
</evidence>
<comment type="caution">
    <text evidence="3">The sequence shown here is derived from an EMBL/GenBank/DDBJ whole genome shotgun (WGS) entry which is preliminary data.</text>
</comment>
<sequence>MTIALYIILTLLCISPLIVGLLKRRGLEAVPAAADSERAFYAAQLDALEEEKRARHLNDVEARDMQMEIARRLLRADFTAHAPSRPVSWRVIAAITLLLPTFGTALYLYKGEPGYGPQSASNPQNEIDPQLRPVITRLEKQVAIIQPDDPAYVKLHLLLAAVREKQNRPLEALALYRAALRVQFTPLLAIHVADLQSQLDNRINEQSLHLYERALDAAPKDAPWRLEVQKRIAQGEHDTQPTP</sequence>
<reference evidence="3 4" key="1">
    <citation type="submission" date="2023-10" db="EMBL/GenBank/DDBJ databases">
        <title>Sorlinia euscelidii gen. nov., sp. nov., an acetic acid bacteria isolated from the gut of Euscelidius variegatus emitter.</title>
        <authorList>
            <person name="Michoud G."/>
            <person name="Marasco R."/>
            <person name="Seferji K."/>
            <person name="Gonella E."/>
            <person name="Garuglieri E."/>
            <person name="Alma A."/>
            <person name="Mapelli F."/>
            <person name="Borin S."/>
            <person name="Daffonchio D."/>
            <person name="Crotti E."/>
        </authorList>
    </citation>
    <scope>NUCLEOTIDE SEQUENCE [LARGE SCALE GENOMIC DNA]</scope>
    <source>
        <strain evidence="3 4">EV16P</strain>
    </source>
</reference>
<keyword evidence="2" id="KW-0812">Transmembrane</keyword>
<feature type="transmembrane region" description="Helical" evidence="2">
    <location>
        <begin position="91"/>
        <end position="109"/>
    </location>
</feature>
<proteinExistence type="predicted"/>
<dbReference type="NCBIfam" id="TIGR03142">
    <property type="entry name" value="cytochro_ccmI"/>
    <property type="match status" value="1"/>
</dbReference>
<dbReference type="SUPFAM" id="SSF48452">
    <property type="entry name" value="TPR-like"/>
    <property type="match status" value="1"/>
</dbReference>
<evidence type="ECO:0000256" key="2">
    <source>
        <dbReference type="SAM" id="Phobius"/>
    </source>
</evidence>
<accession>A0ABU7U286</accession>
<protein>
    <recommendedName>
        <fullName evidence="5">C-type cytochrome biogenesis protein CcmI</fullName>
    </recommendedName>
</protein>
<dbReference type="InterPro" id="IPR011990">
    <property type="entry name" value="TPR-like_helical_dom_sf"/>
</dbReference>
<organism evidence="3 4">
    <name type="scientific">Sorlinia euscelidii</name>
    <dbReference type="NCBI Taxonomy" id="3081148"/>
    <lineage>
        <taxon>Bacteria</taxon>
        <taxon>Pseudomonadati</taxon>
        <taxon>Pseudomonadota</taxon>
        <taxon>Alphaproteobacteria</taxon>
        <taxon>Acetobacterales</taxon>
        <taxon>Acetobacteraceae</taxon>
        <taxon>Sorlinia</taxon>
    </lineage>
</organism>
<evidence type="ECO:0008006" key="5">
    <source>
        <dbReference type="Google" id="ProtNLM"/>
    </source>
</evidence>
<name>A0ABU7U286_9PROT</name>
<feature type="transmembrane region" description="Helical" evidence="2">
    <location>
        <begin position="6"/>
        <end position="22"/>
    </location>
</feature>